<dbReference type="AlphaFoldDB" id="A0A8H4NU55"/>
<keyword evidence="2" id="KW-1185">Reference proteome</keyword>
<accession>A0A8H4NU55</accession>
<organism evidence="1 2">
    <name type="scientific">Fusarium austroafricanum</name>
    <dbReference type="NCBI Taxonomy" id="2364996"/>
    <lineage>
        <taxon>Eukaryota</taxon>
        <taxon>Fungi</taxon>
        <taxon>Dikarya</taxon>
        <taxon>Ascomycota</taxon>
        <taxon>Pezizomycotina</taxon>
        <taxon>Sordariomycetes</taxon>
        <taxon>Hypocreomycetidae</taxon>
        <taxon>Hypocreales</taxon>
        <taxon>Nectriaceae</taxon>
        <taxon>Fusarium</taxon>
        <taxon>Fusarium concolor species complex</taxon>
    </lineage>
</organism>
<evidence type="ECO:0000313" key="1">
    <source>
        <dbReference type="EMBL" id="KAF4445443.1"/>
    </source>
</evidence>
<dbReference type="SUPFAM" id="SSF52540">
    <property type="entry name" value="P-loop containing nucleoside triphosphate hydrolases"/>
    <property type="match status" value="1"/>
</dbReference>
<reference evidence="1" key="1">
    <citation type="submission" date="2020-01" db="EMBL/GenBank/DDBJ databases">
        <title>Identification and distribution of gene clusters putatively required for synthesis of sphingolipid metabolism inhibitors in phylogenetically diverse species of the filamentous fungus Fusarium.</title>
        <authorList>
            <person name="Kim H.-S."/>
            <person name="Busman M."/>
            <person name="Brown D.W."/>
            <person name="Divon H."/>
            <person name="Uhlig S."/>
            <person name="Proctor R.H."/>
        </authorList>
    </citation>
    <scope>NUCLEOTIDE SEQUENCE</scope>
    <source>
        <strain evidence="1">NRRL 53441</strain>
    </source>
</reference>
<proteinExistence type="predicted"/>
<dbReference type="Gene3D" id="3.40.50.300">
    <property type="entry name" value="P-loop containing nucleotide triphosphate hydrolases"/>
    <property type="match status" value="1"/>
</dbReference>
<name>A0A8H4NU55_9HYPO</name>
<dbReference type="EMBL" id="JAADJG010000524">
    <property type="protein sequence ID" value="KAF4445443.1"/>
    <property type="molecule type" value="Genomic_DNA"/>
</dbReference>
<dbReference type="Proteomes" id="UP000605986">
    <property type="component" value="Unassembled WGS sequence"/>
</dbReference>
<protein>
    <submittedName>
        <fullName evidence="1">Uncharacterized protein</fullName>
    </submittedName>
</protein>
<dbReference type="OrthoDB" id="5426988at2759"/>
<gene>
    <name evidence="1" type="ORF">F53441_10824</name>
</gene>
<sequence length="203" mass="22393">MAIEVDTDNAPEDKSNGKVLILNALPGSGKTAIVKGLGGRLPGQNIRIVDSPIMAEPVCPHMYERRHRSAYLHEIRRSAEHGYTVLVTASLLNKIASQQVIDDVLLVICGKDIPLFWINIYWEEVAQEEPALASEWPSNGESKKANSVILPSTTKRNQLILPSSRRHDRDGFDLISQVINLGTGIEDAVKQVSDVIVQEHKGQ</sequence>
<evidence type="ECO:0000313" key="2">
    <source>
        <dbReference type="Proteomes" id="UP000605986"/>
    </source>
</evidence>
<dbReference type="InterPro" id="IPR027417">
    <property type="entry name" value="P-loop_NTPase"/>
</dbReference>
<comment type="caution">
    <text evidence="1">The sequence shown here is derived from an EMBL/GenBank/DDBJ whole genome shotgun (WGS) entry which is preliminary data.</text>
</comment>